<sequence>MGQGSDDPSTTIDQVKEHVWEAADKTSKAVEEGIQAASYAVKSGTVKARAEYAKAMESSQNIIDTGVAHYKHLEEQIFDRLKGGVHVAAEHQSATLTALTGLAVLLLPGPRHFLYRQTLGRLRSAEAVFTTAQAKSQAITEALQADAAEAVKLLQRQSAAEAQYDQGLQKLQATSRQLRSLSSKVRATESSAEILVKTLRELPSKEALALRSEMATKGA</sequence>
<dbReference type="EMBL" id="JALJOT010000009">
    <property type="protein sequence ID" value="KAK9907760.1"/>
    <property type="molecule type" value="Genomic_DNA"/>
</dbReference>
<gene>
    <name evidence="1" type="ORF">WJX75_009439</name>
</gene>
<protein>
    <submittedName>
        <fullName evidence="1">Uncharacterized protein</fullName>
    </submittedName>
</protein>
<name>A0ABR2YLK8_9CHLO</name>
<dbReference type="Proteomes" id="UP001491310">
    <property type="component" value="Unassembled WGS sequence"/>
</dbReference>
<dbReference type="InterPro" id="IPR053284">
    <property type="entry name" value="RGS1-HXK1_interactor"/>
</dbReference>
<evidence type="ECO:0000313" key="2">
    <source>
        <dbReference type="Proteomes" id="UP001491310"/>
    </source>
</evidence>
<proteinExistence type="predicted"/>
<keyword evidence="2" id="KW-1185">Reference proteome</keyword>
<dbReference type="PANTHER" id="PTHR34554:SF2">
    <property type="entry name" value="RGS1-HXK1-INTERACTING PROTEIN 1"/>
    <property type="match status" value="1"/>
</dbReference>
<comment type="caution">
    <text evidence="1">The sequence shown here is derived from an EMBL/GenBank/DDBJ whole genome shotgun (WGS) entry which is preliminary data.</text>
</comment>
<organism evidence="1 2">
    <name type="scientific">Coccomyxa subellipsoidea</name>
    <dbReference type="NCBI Taxonomy" id="248742"/>
    <lineage>
        <taxon>Eukaryota</taxon>
        <taxon>Viridiplantae</taxon>
        <taxon>Chlorophyta</taxon>
        <taxon>core chlorophytes</taxon>
        <taxon>Trebouxiophyceae</taxon>
        <taxon>Trebouxiophyceae incertae sedis</taxon>
        <taxon>Coccomyxaceae</taxon>
        <taxon>Coccomyxa</taxon>
    </lineage>
</organism>
<dbReference type="PANTHER" id="PTHR34554">
    <property type="entry name" value="RGS1-HXK1-INTERACTING PROTEIN 1"/>
    <property type="match status" value="1"/>
</dbReference>
<reference evidence="1 2" key="1">
    <citation type="journal article" date="2024" name="Nat. Commun.">
        <title>Phylogenomics reveals the evolutionary origins of lichenization in chlorophyte algae.</title>
        <authorList>
            <person name="Puginier C."/>
            <person name="Libourel C."/>
            <person name="Otte J."/>
            <person name="Skaloud P."/>
            <person name="Haon M."/>
            <person name="Grisel S."/>
            <person name="Petersen M."/>
            <person name="Berrin J.G."/>
            <person name="Delaux P.M."/>
            <person name="Dal Grande F."/>
            <person name="Keller J."/>
        </authorList>
    </citation>
    <scope>NUCLEOTIDE SEQUENCE [LARGE SCALE GENOMIC DNA]</scope>
    <source>
        <strain evidence="1 2">SAG 216-7</strain>
    </source>
</reference>
<evidence type="ECO:0000313" key="1">
    <source>
        <dbReference type="EMBL" id="KAK9907760.1"/>
    </source>
</evidence>
<accession>A0ABR2YLK8</accession>